<dbReference type="OrthoDB" id="44756at2759"/>
<dbReference type="STRING" id="78410.A0A0P7BWC9"/>
<dbReference type="InterPro" id="IPR036910">
    <property type="entry name" value="HMG_box_dom_sf"/>
</dbReference>
<keyword evidence="10" id="KW-1185">Reference proteome</keyword>
<evidence type="ECO:0000256" key="3">
    <source>
        <dbReference type="ARBA" id="ARBA00023125"/>
    </source>
</evidence>
<dbReference type="GO" id="GO:0000978">
    <property type="term" value="F:RNA polymerase II cis-regulatory region sequence-specific DNA binding"/>
    <property type="evidence" value="ECO:0007669"/>
    <property type="project" value="TreeGrafter"/>
</dbReference>
<evidence type="ECO:0000256" key="1">
    <source>
        <dbReference type="ARBA" id="ARBA00004123"/>
    </source>
</evidence>
<evidence type="ECO:0000313" key="9">
    <source>
        <dbReference type="EMBL" id="KPM44789.1"/>
    </source>
</evidence>
<evidence type="ECO:0000313" key="10">
    <source>
        <dbReference type="Proteomes" id="UP000050424"/>
    </source>
</evidence>
<gene>
    <name evidence="9" type="ORF">AK830_g1686</name>
</gene>
<evidence type="ECO:0000256" key="6">
    <source>
        <dbReference type="PROSITE-ProRule" id="PRU00267"/>
    </source>
</evidence>
<feature type="domain" description="HMG box" evidence="8">
    <location>
        <begin position="181"/>
        <end position="249"/>
    </location>
</feature>
<keyword evidence="4" id="KW-0804">Transcription</keyword>
<dbReference type="PANTHER" id="PTHR45803:SF5">
    <property type="entry name" value="SOX100B"/>
    <property type="match status" value="1"/>
</dbReference>
<dbReference type="EMBL" id="LKCW01000014">
    <property type="protein sequence ID" value="KPM44789.1"/>
    <property type="molecule type" value="Genomic_DNA"/>
</dbReference>
<evidence type="ECO:0000256" key="2">
    <source>
        <dbReference type="ARBA" id="ARBA00023015"/>
    </source>
</evidence>
<dbReference type="PROSITE" id="PS50118">
    <property type="entry name" value="HMG_BOX_2"/>
    <property type="match status" value="1"/>
</dbReference>
<feature type="region of interest" description="Disordered" evidence="7">
    <location>
        <begin position="241"/>
        <end position="295"/>
    </location>
</feature>
<accession>A0A0P7BWC9</accession>
<keyword evidence="5 6" id="KW-0539">Nucleus</keyword>
<sequence>MNPPANTSHPRDAAAMGGEFLGYSHLRQRHTTPGYEGGFVSNEHSQYYPQKGREMLLTGYPAGQDAIGNAYGPLPAGQSYSIHAPYTPEASPPTPCPVTRSRVGVAKKLLQEKPLGVRGARVQKRSRDQKLASASLIISKSLSEIAKDMPHVPVADIETFVTRSAEQRLQETSRNKKAGQIKRPMNAFMLYRKAYQEVAKTQCARNNHQHVSKVCGAGWPMESDQVHEMFTEWARIERVNHQQAHPGYKFSPSKPRKGKRDGDTDPDSTVVSDMDDPDWAPGGLRRGFPRAGTRQVSRMSETPSLVFEPPVEAIGEQPALTYHEMYGYAAPENHRFLPYDQVEASSYDSHIRRYPSPTPEMKPAMNRHSSPAFEYPIPPMERDVGFFNNYYQELEVANAAVDTSFFADGLYDGLPRELSVGPPDVMWQSHLGGELDDGLPVYNGEISEHDAYLRGTQEDWKLEELDEASQFENWVIQAEQVPM</sequence>
<dbReference type="GO" id="GO:0005634">
    <property type="term" value="C:nucleus"/>
    <property type="evidence" value="ECO:0007669"/>
    <property type="project" value="UniProtKB-SubCell"/>
</dbReference>
<dbReference type="Gene3D" id="1.10.30.10">
    <property type="entry name" value="High mobility group box domain"/>
    <property type="match status" value="1"/>
</dbReference>
<reference evidence="9 10" key="1">
    <citation type="submission" date="2015-09" db="EMBL/GenBank/DDBJ databases">
        <title>Draft genome of a European isolate of the apple canker pathogen Neonectria ditissima.</title>
        <authorList>
            <person name="Gomez-Cortecero A."/>
            <person name="Harrison R.J."/>
            <person name="Armitage A.D."/>
        </authorList>
    </citation>
    <scope>NUCLEOTIDE SEQUENCE [LARGE SCALE GENOMIC DNA]</scope>
    <source>
        <strain evidence="9 10">R09/05</strain>
    </source>
</reference>
<feature type="DNA-binding region" description="HMG box" evidence="6">
    <location>
        <begin position="181"/>
        <end position="249"/>
    </location>
</feature>
<comment type="subcellular location">
    <subcellularLocation>
        <location evidence="1">Nucleus</location>
    </subcellularLocation>
</comment>
<protein>
    <recommendedName>
        <fullName evidence="8">HMG box domain-containing protein</fullName>
    </recommendedName>
</protein>
<keyword evidence="2" id="KW-0805">Transcription regulation</keyword>
<dbReference type="SUPFAM" id="SSF47095">
    <property type="entry name" value="HMG-box"/>
    <property type="match status" value="1"/>
</dbReference>
<organism evidence="9 10">
    <name type="scientific">Neonectria ditissima</name>
    <dbReference type="NCBI Taxonomy" id="78410"/>
    <lineage>
        <taxon>Eukaryota</taxon>
        <taxon>Fungi</taxon>
        <taxon>Dikarya</taxon>
        <taxon>Ascomycota</taxon>
        <taxon>Pezizomycotina</taxon>
        <taxon>Sordariomycetes</taxon>
        <taxon>Hypocreomycetidae</taxon>
        <taxon>Hypocreales</taxon>
        <taxon>Nectriaceae</taxon>
        <taxon>Neonectria</taxon>
    </lineage>
</organism>
<dbReference type="GO" id="GO:0000981">
    <property type="term" value="F:DNA-binding transcription factor activity, RNA polymerase II-specific"/>
    <property type="evidence" value="ECO:0007669"/>
    <property type="project" value="TreeGrafter"/>
</dbReference>
<dbReference type="AlphaFoldDB" id="A0A0P7BWC9"/>
<dbReference type="InterPro" id="IPR009071">
    <property type="entry name" value="HMG_box_dom"/>
</dbReference>
<dbReference type="InterPro" id="IPR050917">
    <property type="entry name" value="SOX_TF"/>
</dbReference>
<dbReference type="CDD" id="cd01389">
    <property type="entry name" value="HMG-box_ROX1-like"/>
    <property type="match status" value="1"/>
</dbReference>
<keyword evidence="3 6" id="KW-0238">DNA-binding</keyword>
<dbReference type="SMART" id="SM00398">
    <property type="entry name" value="HMG"/>
    <property type="match status" value="1"/>
</dbReference>
<dbReference type="Pfam" id="PF00505">
    <property type="entry name" value="HMG_box"/>
    <property type="match status" value="1"/>
</dbReference>
<proteinExistence type="predicted"/>
<evidence type="ECO:0000259" key="8">
    <source>
        <dbReference type="PROSITE" id="PS50118"/>
    </source>
</evidence>
<dbReference type="Proteomes" id="UP000050424">
    <property type="component" value="Unassembled WGS sequence"/>
</dbReference>
<comment type="caution">
    <text evidence="9">The sequence shown here is derived from an EMBL/GenBank/DDBJ whole genome shotgun (WGS) entry which is preliminary data.</text>
</comment>
<evidence type="ECO:0000256" key="4">
    <source>
        <dbReference type="ARBA" id="ARBA00023163"/>
    </source>
</evidence>
<evidence type="ECO:0000256" key="7">
    <source>
        <dbReference type="SAM" id="MobiDB-lite"/>
    </source>
</evidence>
<evidence type="ECO:0000256" key="5">
    <source>
        <dbReference type="ARBA" id="ARBA00023242"/>
    </source>
</evidence>
<name>A0A0P7BWC9_9HYPO</name>
<dbReference type="PANTHER" id="PTHR45803">
    <property type="entry name" value="SOX100B"/>
    <property type="match status" value="1"/>
</dbReference>